<dbReference type="FunFam" id="3.40.309.10:FF:000012">
    <property type="entry name" value="Betaine aldehyde dehydrogenase"/>
    <property type="match status" value="1"/>
</dbReference>
<dbReference type="FunFam" id="3.40.605.10:FF:000007">
    <property type="entry name" value="NAD/NADP-dependent betaine aldehyde dehydrogenase"/>
    <property type="match status" value="1"/>
</dbReference>
<dbReference type="OrthoDB" id="9812625at2"/>
<evidence type="ECO:0000256" key="2">
    <source>
        <dbReference type="ARBA" id="ARBA00023002"/>
    </source>
</evidence>
<protein>
    <submittedName>
        <fullName evidence="7">Aldehyde dehydrogenase</fullName>
    </submittedName>
</protein>
<accession>A0A512BLU6</accession>
<dbReference type="InterPro" id="IPR029510">
    <property type="entry name" value="Ald_DH_CS_GLU"/>
</dbReference>
<evidence type="ECO:0000313" key="7">
    <source>
        <dbReference type="EMBL" id="GEO12875.1"/>
    </source>
</evidence>
<evidence type="ECO:0000256" key="1">
    <source>
        <dbReference type="ARBA" id="ARBA00009986"/>
    </source>
</evidence>
<dbReference type="InterPro" id="IPR016160">
    <property type="entry name" value="Ald_DH_CS_CYS"/>
</dbReference>
<sequence length="511" mass="54666">MNAPVKLDRSRLDSALAMTPRSYELLIDGRWTKARGEETLERVSPAHGVPVSTYARASTYEADLAISAARTAFDQGQWRRLTASERSKILLDVASLIERDAELIAMMDTLESGKPIAQARGEIAGAVDIWRYAAALARDLHGESFSNLGPHKLGVVVRDPIGVVSIITPWNFPFLIVSQKLPFALAAGCTAVVKPSELTSASTLHLGNLLLEAGLPAGVVNILSGTGADVGAAMTSDARVDMISFTGSTRVGKSAMATAANTLKKVSMELGGKNPQIVFSDADLEAALDAAVFGAYFNAGECCNAGSRLIIQRQIAESFVSELQQKVRHVKVGDPLDEDVRVGAIVTPDHLAKIEGYIAEAQEAGAEVKAGGTRLDHESGQFMAPTLVDGVKPQMTIAREEVFGPVLSVLTFETADEAIAIANSTEYGLSAGVWSKSFDTCLNVSRNIDAGTVWMNTFMDGASELPFGGYKQSGLGRELGRRAVDDYTEEKTLHFHSGPRTAWWVPRPSET</sequence>
<gene>
    <name evidence="7" type="ORF">MAE02_05710</name>
</gene>
<evidence type="ECO:0000256" key="3">
    <source>
        <dbReference type="ARBA" id="ARBA00023097"/>
    </source>
</evidence>
<keyword evidence="3" id="KW-0558">Oxidation</keyword>
<dbReference type="PANTHER" id="PTHR11699">
    <property type="entry name" value="ALDEHYDE DEHYDROGENASE-RELATED"/>
    <property type="match status" value="1"/>
</dbReference>
<proteinExistence type="inferred from homology"/>
<dbReference type="AlphaFoldDB" id="A0A512BLU6"/>
<dbReference type="PROSITE" id="PS00070">
    <property type="entry name" value="ALDEHYDE_DEHYDR_CYS"/>
    <property type="match status" value="1"/>
</dbReference>
<dbReference type="Gene3D" id="3.40.309.10">
    <property type="entry name" value="Aldehyde Dehydrogenase, Chain A, domain 2"/>
    <property type="match status" value="1"/>
</dbReference>
<dbReference type="InterPro" id="IPR016161">
    <property type="entry name" value="Ald_DH/histidinol_DH"/>
</dbReference>
<dbReference type="SUPFAM" id="SSF53720">
    <property type="entry name" value="ALDH-like"/>
    <property type="match status" value="1"/>
</dbReference>
<name>A0A512BLU6_9HYPH</name>
<dbReference type="InterPro" id="IPR016162">
    <property type="entry name" value="Ald_DH_N"/>
</dbReference>
<evidence type="ECO:0000256" key="5">
    <source>
        <dbReference type="RuleBase" id="RU003345"/>
    </source>
</evidence>
<dbReference type="Gene3D" id="3.40.605.10">
    <property type="entry name" value="Aldehyde Dehydrogenase, Chain A, domain 1"/>
    <property type="match status" value="1"/>
</dbReference>
<organism evidence="7 8">
    <name type="scientific">Microvirga aerophila</name>
    <dbReference type="NCBI Taxonomy" id="670291"/>
    <lineage>
        <taxon>Bacteria</taxon>
        <taxon>Pseudomonadati</taxon>
        <taxon>Pseudomonadota</taxon>
        <taxon>Alphaproteobacteria</taxon>
        <taxon>Hyphomicrobiales</taxon>
        <taxon>Methylobacteriaceae</taxon>
        <taxon>Microvirga</taxon>
    </lineage>
</organism>
<dbReference type="Proteomes" id="UP000321085">
    <property type="component" value="Unassembled WGS sequence"/>
</dbReference>
<dbReference type="InterPro" id="IPR016163">
    <property type="entry name" value="Ald_DH_C"/>
</dbReference>
<dbReference type="Pfam" id="PF00171">
    <property type="entry name" value="Aldedh"/>
    <property type="match status" value="1"/>
</dbReference>
<keyword evidence="2 5" id="KW-0560">Oxidoreductase</keyword>
<evidence type="ECO:0000259" key="6">
    <source>
        <dbReference type="Pfam" id="PF00171"/>
    </source>
</evidence>
<keyword evidence="8" id="KW-1185">Reference proteome</keyword>
<dbReference type="InterPro" id="IPR015590">
    <property type="entry name" value="Aldehyde_DH_dom"/>
</dbReference>
<dbReference type="RefSeq" id="WP_114184081.1">
    <property type="nucleotide sequence ID" value="NZ_BJYU01000003.1"/>
</dbReference>
<feature type="active site" evidence="4">
    <location>
        <position position="269"/>
    </location>
</feature>
<dbReference type="EMBL" id="BJYU01000003">
    <property type="protein sequence ID" value="GEO12875.1"/>
    <property type="molecule type" value="Genomic_DNA"/>
</dbReference>
<comment type="similarity">
    <text evidence="1 5">Belongs to the aldehyde dehydrogenase family.</text>
</comment>
<dbReference type="GO" id="GO:0016620">
    <property type="term" value="F:oxidoreductase activity, acting on the aldehyde or oxo group of donors, NAD or NADP as acceptor"/>
    <property type="evidence" value="ECO:0007669"/>
    <property type="project" value="InterPro"/>
</dbReference>
<evidence type="ECO:0000256" key="4">
    <source>
        <dbReference type="PROSITE-ProRule" id="PRU10007"/>
    </source>
</evidence>
<comment type="caution">
    <text evidence="7">The sequence shown here is derived from an EMBL/GenBank/DDBJ whole genome shotgun (WGS) entry which is preliminary data.</text>
</comment>
<reference evidence="7 8" key="1">
    <citation type="submission" date="2019-07" db="EMBL/GenBank/DDBJ databases">
        <title>Whole genome shotgun sequence of Microvirga aerophila NBRC 106136.</title>
        <authorList>
            <person name="Hosoyama A."/>
            <person name="Uohara A."/>
            <person name="Ohji S."/>
            <person name="Ichikawa N."/>
        </authorList>
    </citation>
    <scope>NUCLEOTIDE SEQUENCE [LARGE SCALE GENOMIC DNA]</scope>
    <source>
        <strain evidence="7 8">NBRC 106136</strain>
    </source>
</reference>
<dbReference type="PROSITE" id="PS00687">
    <property type="entry name" value="ALDEHYDE_DEHYDR_GLU"/>
    <property type="match status" value="1"/>
</dbReference>
<feature type="domain" description="Aldehyde dehydrogenase" evidence="6">
    <location>
        <begin position="31"/>
        <end position="492"/>
    </location>
</feature>
<evidence type="ECO:0000313" key="8">
    <source>
        <dbReference type="Proteomes" id="UP000321085"/>
    </source>
</evidence>